<accession>A0A915JLC3</accession>
<keyword evidence="1" id="KW-1185">Reference proteome</keyword>
<evidence type="ECO:0000313" key="2">
    <source>
        <dbReference type="WBParaSite" id="nRc.2.0.1.t26882-RA"/>
    </source>
</evidence>
<dbReference type="WBParaSite" id="nRc.2.0.1.t26882-RA">
    <property type="protein sequence ID" value="nRc.2.0.1.t26882-RA"/>
    <property type="gene ID" value="nRc.2.0.1.g26882"/>
</dbReference>
<sequence>MIKSKSKPTKRDAILKTNSSPDHIDADTLKTLLGQNSDCDYNINGEALRLLAQDVNYRLRYVVQLFFADICYPNRPKKDILPSDSSLLEKYQCAYQEIIDLPEEDFYVGHFNSSFLQMPTACLSKLQKISRDHQPIFLDLAIKSIFNNDNEQETLLKILFSLQSILNCRYTNYNKVTQILQDNDNLVNQLTEICLTRDESCSEASARILLNLANNSFFGLRDNVCSTIINHSISILNDFANHNFDRYDRVLNILQIFIDYLDIYQVLDSFLAHFGENSWAFLSDYDSFEYFDVHLLNYTLHWTHLLNHLLRKNSSIMDVVLFSKIAYFLSFVFGENFSNFFHDKVAKFTTSTVTMDTYLPRTKTMRQNQNSENRTASEHSCVQKKFFPVEDVFDEYTTIISRKPSVTCFEISQLRKGVCTFK</sequence>
<organism evidence="1 2">
    <name type="scientific">Romanomermis culicivorax</name>
    <name type="common">Nematode worm</name>
    <dbReference type="NCBI Taxonomy" id="13658"/>
    <lineage>
        <taxon>Eukaryota</taxon>
        <taxon>Metazoa</taxon>
        <taxon>Ecdysozoa</taxon>
        <taxon>Nematoda</taxon>
        <taxon>Enoplea</taxon>
        <taxon>Dorylaimia</taxon>
        <taxon>Mermithida</taxon>
        <taxon>Mermithoidea</taxon>
        <taxon>Mermithidae</taxon>
        <taxon>Romanomermis</taxon>
    </lineage>
</organism>
<reference evidence="2" key="1">
    <citation type="submission" date="2022-11" db="UniProtKB">
        <authorList>
            <consortium name="WormBaseParasite"/>
        </authorList>
    </citation>
    <scope>IDENTIFICATION</scope>
</reference>
<dbReference type="AlphaFoldDB" id="A0A915JLC3"/>
<protein>
    <submittedName>
        <fullName evidence="2">Uncharacterized protein</fullName>
    </submittedName>
</protein>
<evidence type="ECO:0000313" key="1">
    <source>
        <dbReference type="Proteomes" id="UP000887565"/>
    </source>
</evidence>
<proteinExistence type="predicted"/>
<dbReference type="Proteomes" id="UP000887565">
    <property type="component" value="Unplaced"/>
</dbReference>
<name>A0A915JLC3_ROMCU</name>